<dbReference type="CDD" id="cd16913">
    <property type="entry name" value="YkuD_like"/>
    <property type="match status" value="1"/>
</dbReference>
<keyword evidence="5" id="KW-0012">Acyltransferase</keyword>
<dbReference type="Pfam" id="PF17964">
    <property type="entry name" value="Big_10"/>
    <property type="match status" value="1"/>
</dbReference>
<evidence type="ECO:0000313" key="10">
    <source>
        <dbReference type="Proteomes" id="UP000000844"/>
    </source>
</evidence>
<gene>
    <name evidence="9" type="ordered locus">Snas_5256</name>
</gene>
<evidence type="ECO:0000313" key="9">
    <source>
        <dbReference type="EMBL" id="ADD44890.1"/>
    </source>
</evidence>
<dbReference type="Pfam" id="PF03734">
    <property type="entry name" value="YkuD"/>
    <property type="match status" value="1"/>
</dbReference>
<dbReference type="eggNOG" id="COG1376">
    <property type="taxonomic scope" value="Bacteria"/>
</dbReference>
<feature type="active site" description="Proton donor/acceptor" evidence="7">
    <location>
        <position position="319"/>
    </location>
</feature>
<name>D3QC01_STANL</name>
<dbReference type="InterPro" id="IPR050979">
    <property type="entry name" value="LD-transpeptidase"/>
</dbReference>
<evidence type="ECO:0000256" key="4">
    <source>
        <dbReference type="ARBA" id="ARBA00022984"/>
    </source>
</evidence>
<dbReference type="InterPro" id="IPR038063">
    <property type="entry name" value="Transpep_catalytic_dom"/>
</dbReference>
<dbReference type="AlphaFoldDB" id="D3QC01"/>
<dbReference type="InterPro" id="IPR041280">
    <property type="entry name" value="Big_10"/>
</dbReference>
<dbReference type="HOGENOM" id="CLU_039404_3_0_11"/>
<evidence type="ECO:0000256" key="7">
    <source>
        <dbReference type="PROSITE-ProRule" id="PRU01373"/>
    </source>
</evidence>
<proteinExistence type="predicted"/>
<dbReference type="Gene3D" id="2.60.40.3780">
    <property type="match status" value="1"/>
</dbReference>
<evidence type="ECO:0000256" key="5">
    <source>
        <dbReference type="ARBA" id="ARBA00023315"/>
    </source>
</evidence>
<keyword evidence="10" id="KW-1185">Reference proteome</keyword>
<dbReference type="Proteomes" id="UP000000844">
    <property type="component" value="Chromosome"/>
</dbReference>
<evidence type="ECO:0000256" key="3">
    <source>
        <dbReference type="ARBA" id="ARBA00022960"/>
    </source>
</evidence>
<dbReference type="PANTHER" id="PTHR30582:SF2">
    <property type="entry name" value="L,D-TRANSPEPTIDASE YCIB-RELATED"/>
    <property type="match status" value="1"/>
</dbReference>
<keyword evidence="3 7" id="KW-0133">Cell shape</keyword>
<keyword evidence="4 7" id="KW-0573">Peptidoglycan synthesis</keyword>
<dbReference type="GO" id="GO:0071555">
    <property type="term" value="P:cell wall organization"/>
    <property type="evidence" value="ECO:0007669"/>
    <property type="project" value="UniProtKB-UniRule"/>
</dbReference>
<evidence type="ECO:0000256" key="6">
    <source>
        <dbReference type="ARBA" id="ARBA00023316"/>
    </source>
</evidence>
<dbReference type="PANTHER" id="PTHR30582">
    <property type="entry name" value="L,D-TRANSPEPTIDASE"/>
    <property type="match status" value="1"/>
</dbReference>
<organism evidence="9 10">
    <name type="scientific">Stackebrandtia nassauensis (strain DSM 44728 / CIP 108903 / NRRL B-16338 / NBRC 102104 / LLR-40K-21)</name>
    <dbReference type="NCBI Taxonomy" id="446470"/>
    <lineage>
        <taxon>Bacteria</taxon>
        <taxon>Bacillati</taxon>
        <taxon>Actinomycetota</taxon>
        <taxon>Actinomycetes</taxon>
        <taxon>Glycomycetales</taxon>
        <taxon>Glycomycetaceae</taxon>
        <taxon>Stackebrandtia</taxon>
    </lineage>
</organism>
<dbReference type="GO" id="GO:0005576">
    <property type="term" value="C:extracellular region"/>
    <property type="evidence" value="ECO:0007669"/>
    <property type="project" value="TreeGrafter"/>
</dbReference>
<feature type="active site" description="Nucleophile" evidence="7">
    <location>
        <position position="337"/>
    </location>
</feature>
<dbReference type="PROSITE" id="PS52029">
    <property type="entry name" value="LD_TPASE"/>
    <property type="match status" value="1"/>
</dbReference>
<comment type="pathway">
    <text evidence="1 7">Cell wall biogenesis; peptidoglycan biosynthesis.</text>
</comment>
<dbReference type="InterPro" id="IPR005490">
    <property type="entry name" value="LD_TPept_cat_dom"/>
</dbReference>
<dbReference type="EMBL" id="CP001778">
    <property type="protein sequence ID" value="ADD44890.1"/>
    <property type="molecule type" value="Genomic_DNA"/>
</dbReference>
<evidence type="ECO:0000256" key="1">
    <source>
        <dbReference type="ARBA" id="ARBA00004752"/>
    </source>
</evidence>
<dbReference type="STRING" id="446470.Snas_5256"/>
<protein>
    <submittedName>
        <fullName evidence="9">ErfK/YbiS/YcfS/YnhG family protein</fullName>
    </submittedName>
</protein>
<dbReference type="Gene3D" id="2.40.440.10">
    <property type="entry name" value="L,D-transpeptidase catalytic domain-like"/>
    <property type="match status" value="1"/>
</dbReference>
<dbReference type="GO" id="GO:0018104">
    <property type="term" value="P:peptidoglycan-protein cross-linking"/>
    <property type="evidence" value="ECO:0007669"/>
    <property type="project" value="TreeGrafter"/>
</dbReference>
<evidence type="ECO:0000256" key="2">
    <source>
        <dbReference type="ARBA" id="ARBA00022679"/>
    </source>
</evidence>
<dbReference type="Gene3D" id="2.60.40.3710">
    <property type="match status" value="1"/>
</dbReference>
<dbReference type="UniPathway" id="UPA00219"/>
<dbReference type="GO" id="GO:0008360">
    <property type="term" value="P:regulation of cell shape"/>
    <property type="evidence" value="ECO:0007669"/>
    <property type="project" value="UniProtKB-UniRule"/>
</dbReference>
<keyword evidence="6 7" id="KW-0961">Cell wall biogenesis/degradation</keyword>
<dbReference type="GO" id="GO:0016746">
    <property type="term" value="F:acyltransferase activity"/>
    <property type="evidence" value="ECO:0007669"/>
    <property type="project" value="UniProtKB-KW"/>
</dbReference>
<reference evidence="9 10" key="1">
    <citation type="journal article" date="2009" name="Stand. Genomic Sci.">
        <title>Complete genome sequence of Stackebrandtia nassauensis type strain (LLR-40K-21).</title>
        <authorList>
            <person name="Munk C."/>
            <person name="Lapidus A."/>
            <person name="Copeland A."/>
            <person name="Jando M."/>
            <person name="Mayilraj S."/>
            <person name="Glavina Del Rio T."/>
            <person name="Nolan M."/>
            <person name="Chen F."/>
            <person name="Lucas S."/>
            <person name="Tice H."/>
            <person name="Cheng J.F."/>
            <person name="Han C."/>
            <person name="Detter J.C."/>
            <person name="Bruce D."/>
            <person name="Goodwin L."/>
            <person name="Chain P."/>
            <person name="Pitluck S."/>
            <person name="Goker M."/>
            <person name="Ovchinikova G."/>
            <person name="Pati A."/>
            <person name="Ivanova N."/>
            <person name="Mavromatis K."/>
            <person name="Chen A."/>
            <person name="Palaniappan K."/>
            <person name="Land M."/>
            <person name="Hauser L."/>
            <person name="Chang Y.J."/>
            <person name="Jeffries C.D."/>
            <person name="Bristow J."/>
            <person name="Eisen J.A."/>
            <person name="Markowitz V."/>
            <person name="Hugenholtz P."/>
            <person name="Kyrpides N.C."/>
            <person name="Klenk H.P."/>
        </authorList>
    </citation>
    <scope>NUCLEOTIDE SEQUENCE [LARGE SCALE GENOMIC DNA]</scope>
    <source>
        <strain evidence="10">DSM 44728 / CIP 108903 / NRRL B-16338 / NBRC 102104 / LLR-40K-21</strain>
    </source>
</reference>
<dbReference type="SUPFAM" id="SSF141523">
    <property type="entry name" value="L,D-transpeptidase catalytic domain-like"/>
    <property type="match status" value="1"/>
</dbReference>
<dbReference type="GO" id="GO:0071972">
    <property type="term" value="F:peptidoglycan L,D-transpeptidase activity"/>
    <property type="evidence" value="ECO:0007669"/>
    <property type="project" value="TreeGrafter"/>
</dbReference>
<accession>D3QC01</accession>
<evidence type="ECO:0000259" key="8">
    <source>
        <dbReference type="PROSITE" id="PS52029"/>
    </source>
</evidence>
<feature type="domain" description="L,D-TPase catalytic" evidence="8">
    <location>
        <begin position="233"/>
        <end position="361"/>
    </location>
</feature>
<keyword evidence="2" id="KW-0808">Transferase</keyword>
<dbReference type="KEGG" id="sna:Snas_5256"/>
<sequence>MVTAVIGLAVLATAASCGEAKIRYPTKADLVSDATIDIAPTAKREDVPVSAEIKPGIANGKLVTLKLTKRGEPVEGELRPDGTSWVSAKPLSYDTKYTATVTAIDDHRRTVTAKSAFTTMDKPARTIEPYLANEDGKTYGKAMPVALDFPDGFEVPEKKRAAVEKRLFVSSAPEQAGVWHWFSGGRLQYRPKDYWRPGTEVSVRLGLKGLKLGKGVYGAKDLKSDFNIDDTDRELLVSNKKKHMIAKKDGKRVKTIAVALGKPGYESYSGTMAIMERLPNTTFDTTREPGCNGKEDGVDCYRTNVDHAERLTWTGQFIHSAPWSVWAQGNTNVSHGCVNVSPGDASWIYEFVRVGDPVTVKGTGVALTGGDGYTAYDLSWDEFRAGSYLEQPAALGGVGAEAPHLALQVAGDVVAGTVVLLGQRTHDPGTGGDGPVVVGVGVGDGHVDRVVVLGGFGERLVGLAEHDDAAAVAKLGVDDLAGLVLVNGLLGEPERLDQPVDGRAGVVVLQYRVDHALAVVHRSS</sequence>